<protein>
    <submittedName>
        <fullName evidence="1">Uncharacterized protein</fullName>
    </submittedName>
</protein>
<dbReference type="EMBL" id="GBXM01041124">
    <property type="protein sequence ID" value="JAH67453.1"/>
    <property type="molecule type" value="Transcribed_RNA"/>
</dbReference>
<dbReference type="AlphaFoldDB" id="A0A0E9UR68"/>
<proteinExistence type="predicted"/>
<sequence length="44" mass="5009">MADVKQESFQTGKVEDVSIMTFNEIRQVKMNHNTCGGFHLLPNI</sequence>
<reference evidence="1" key="2">
    <citation type="journal article" date="2015" name="Fish Shellfish Immunol.">
        <title>Early steps in the European eel (Anguilla anguilla)-Vibrio vulnificus interaction in the gills: Role of the RtxA13 toxin.</title>
        <authorList>
            <person name="Callol A."/>
            <person name="Pajuelo D."/>
            <person name="Ebbesson L."/>
            <person name="Teles M."/>
            <person name="MacKenzie S."/>
            <person name="Amaro C."/>
        </authorList>
    </citation>
    <scope>NUCLEOTIDE SEQUENCE</scope>
</reference>
<name>A0A0E9UR68_ANGAN</name>
<evidence type="ECO:0000313" key="1">
    <source>
        <dbReference type="EMBL" id="JAH67453.1"/>
    </source>
</evidence>
<accession>A0A0E9UR68</accession>
<reference evidence="1" key="1">
    <citation type="submission" date="2014-11" db="EMBL/GenBank/DDBJ databases">
        <authorList>
            <person name="Amaro Gonzalez C."/>
        </authorList>
    </citation>
    <scope>NUCLEOTIDE SEQUENCE</scope>
</reference>
<organism evidence="1">
    <name type="scientific">Anguilla anguilla</name>
    <name type="common">European freshwater eel</name>
    <name type="synonym">Muraena anguilla</name>
    <dbReference type="NCBI Taxonomy" id="7936"/>
    <lineage>
        <taxon>Eukaryota</taxon>
        <taxon>Metazoa</taxon>
        <taxon>Chordata</taxon>
        <taxon>Craniata</taxon>
        <taxon>Vertebrata</taxon>
        <taxon>Euteleostomi</taxon>
        <taxon>Actinopterygii</taxon>
        <taxon>Neopterygii</taxon>
        <taxon>Teleostei</taxon>
        <taxon>Anguilliformes</taxon>
        <taxon>Anguillidae</taxon>
        <taxon>Anguilla</taxon>
    </lineage>
</organism>